<evidence type="ECO:0000313" key="5">
    <source>
        <dbReference type="Proteomes" id="UP001220962"/>
    </source>
</evidence>
<name>A0AAX3MVA8_9BACL</name>
<evidence type="ECO:0000256" key="1">
    <source>
        <dbReference type="ARBA" id="ARBA00022723"/>
    </source>
</evidence>
<dbReference type="EMBL" id="CP118101">
    <property type="protein sequence ID" value="WDH81061.1"/>
    <property type="molecule type" value="Genomic_DNA"/>
</dbReference>
<reference evidence="4" key="1">
    <citation type="submission" date="2023-02" db="EMBL/GenBank/DDBJ databases">
        <title>Pathogen: clinical or host-associated sample.</title>
        <authorList>
            <person name="Hergert J."/>
            <person name="Casey R."/>
            <person name="Wagner J."/>
            <person name="Young E.L."/>
            <person name="Oakeson K.F."/>
        </authorList>
    </citation>
    <scope>NUCLEOTIDE SEQUENCE</scope>
    <source>
        <strain evidence="4">2022CK-00830</strain>
    </source>
</reference>
<dbReference type="InterPro" id="IPR011330">
    <property type="entry name" value="Glyco_hydro/deAcase_b/a-brl"/>
</dbReference>
<organism evidence="4 5">
    <name type="scientific">Paenibacillus urinalis</name>
    <dbReference type="NCBI Taxonomy" id="521520"/>
    <lineage>
        <taxon>Bacteria</taxon>
        <taxon>Bacillati</taxon>
        <taxon>Bacillota</taxon>
        <taxon>Bacilli</taxon>
        <taxon>Bacillales</taxon>
        <taxon>Paenibacillaceae</taxon>
        <taxon>Paenibacillus</taxon>
    </lineage>
</organism>
<dbReference type="PANTHER" id="PTHR10587:SF133">
    <property type="entry name" value="CHITIN DEACETYLASE 1-RELATED"/>
    <property type="match status" value="1"/>
</dbReference>
<dbReference type="AlphaFoldDB" id="A0AAX3MVA8"/>
<keyword evidence="2" id="KW-0378">Hydrolase</keyword>
<dbReference type="PROSITE" id="PS51677">
    <property type="entry name" value="NODB"/>
    <property type="match status" value="1"/>
</dbReference>
<feature type="domain" description="NodB homology" evidence="3">
    <location>
        <begin position="79"/>
        <end position="262"/>
    </location>
</feature>
<dbReference type="GO" id="GO:0016810">
    <property type="term" value="F:hydrolase activity, acting on carbon-nitrogen (but not peptide) bonds"/>
    <property type="evidence" value="ECO:0007669"/>
    <property type="project" value="InterPro"/>
</dbReference>
<protein>
    <submittedName>
        <fullName evidence="4">Polysaccharide deacetylase family protein</fullName>
    </submittedName>
</protein>
<dbReference type="SUPFAM" id="SSF88713">
    <property type="entry name" value="Glycoside hydrolase/deacetylase"/>
    <property type="match status" value="1"/>
</dbReference>
<dbReference type="Proteomes" id="UP001220962">
    <property type="component" value="Chromosome"/>
</dbReference>
<proteinExistence type="predicted"/>
<evidence type="ECO:0000259" key="3">
    <source>
        <dbReference type="PROSITE" id="PS51677"/>
    </source>
</evidence>
<evidence type="ECO:0000313" key="4">
    <source>
        <dbReference type="EMBL" id="WDH81061.1"/>
    </source>
</evidence>
<evidence type="ECO:0000256" key="2">
    <source>
        <dbReference type="ARBA" id="ARBA00022801"/>
    </source>
</evidence>
<dbReference type="GO" id="GO:0016020">
    <property type="term" value="C:membrane"/>
    <property type="evidence" value="ECO:0007669"/>
    <property type="project" value="TreeGrafter"/>
</dbReference>
<dbReference type="CDD" id="cd10917">
    <property type="entry name" value="CE4_NodB_like_6s_7s"/>
    <property type="match status" value="1"/>
</dbReference>
<dbReference type="Gene3D" id="3.20.20.370">
    <property type="entry name" value="Glycoside hydrolase/deacetylase"/>
    <property type="match status" value="1"/>
</dbReference>
<dbReference type="InterPro" id="IPR050248">
    <property type="entry name" value="Polysacc_deacetylase_ArnD"/>
</dbReference>
<accession>A0AAX3MVA8</accession>
<dbReference type="GO" id="GO:0046872">
    <property type="term" value="F:metal ion binding"/>
    <property type="evidence" value="ECO:0007669"/>
    <property type="project" value="UniProtKB-KW"/>
</dbReference>
<dbReference type="GO" id="GO:0005975">
    <property type="term" value="P:carbohydrate metabolic process"/>
    <property type="evidence" value="ECO:0007669"/>
    <property type="project" value="InterPro"/>
</dbReference>
<keyword evidence="1" id="KW-0479">Metal-binding</keyword>
<gene>
    <name evidence="4" type="ORF">PUW23_16145</name>
</gene>
<dbReference type="Pfam" id="PF01522">
    <property type="entry name" value="Polysacc_deac_1"/>
    <property type="match status" value="1"/>
</dbReference>
<dbReference type="InterPro" id="IPR002509">
    <property type="entry name" value="NODB_dom"/>
</dbReference>
<sequence>MKRLSCYILMLMPSIAIISALISPDLSNAFYKDHTNSIQPAAIHKPDSSRASSERNTPTLGQLRKKYSHYFLTNGPRINKVALTFDDVPDPRFTPQILDILKSHGVTATFFANGHRIAKYPDIFRRIHEEGHAIGNHSYSHPNFNRLSVPEFVSEIQRTEQAAYPIIQYYPKMIRPPYGEITEDQLKWAAEHSYRIVNWNVDSLDWKGIGKNEVIQNIMSNIRPGAIVLQHGGGGVGSDLSGTIQALPEVITRLQALGYELVTVPELLGISLEK</sequence>
<dbReference type="RefSeq" id="WP_274358807.1">
    <property type="nucleotide sequence ID" value="NZ_CP118101.1"/>
</dbReference>
<dbReference type="PANTHER" id="PTHR10587">
    <property type="entry name" value="GLYCOSYL TRANSFERASE-RELATED"/>
    <property type="match status" value="1"/>
</dbReference>